<evidence type="ECO:0000256" key="4">
    <source>
        <dbReference type="ARBA" id="ARBA00013208"/>
    </source>
</evidence>
<protein>
    <recommendedName>
        <fullName evidence="4 8">Signal peptidase I</fullName>
        <ecNumber evidence="4 8">3.4.21.89</ecNumber>
    </recommendedName>
</protein>
<evidence type="ECO:0000256" key="5">
    <source>
        <dbReference type="ARBA" id="ARBA00022670"/>
    </source>
</evidence>
<dbReference type="PROSITE" id="PS00760">
    <property type="entry name" value="SPASE_I_2"/>
    <property type="match status" value="1"/>
</dbReference>
<comment type="caution">
    <text evidence="11">The sequence shown here is derived from an EMBL/GenBank/DDBJ whole genome shotgun (WGS) entry which is preliminary data.</text>
</comment>
<dbReference type="AlphaFoldDB" id="A0A1L8QPU9"/>
<organism evidence="11 12">
    <name type="scientific">Enterococcus aquimarinus</name>
    <dbReference type="NCBI Taxonomy" id="328396"/>
    <lineage>
        <taxon>Bacteria</taxon>
        <taxon>Bacillati</taxon>
        <taxon>Bacillota</taxon>
        <taxon>Bacilli</taxon>
        <taxon>Lactobacillales</taxon>
        <taxon>Enterococcaceae</taxon>
        <taxon>Enterococcus</taxon>
    </lineage>
</organism>
<dbReference type="NCBIfam" id="TIGR02227">
    <property type="entry name" value="sigpep_I_bact"/>
    <property type="match status" value="1"/>
</dbReference>
<dbReference type="PROSITE" id="PS00501">
    <property type="entry name" value="SPASE_I_1"/>
    <property type="match status" value="1"/>
</dbReference>
<evidence type="ECO:0000256" key="1">
    <source>
        <dbReference type="ARBA" id="ARBA00000677"/>
    </source>
</evidence>
<dbReference type="InterPro" id="IPR019757">
    <property type="entry name" value="Pept_S26A_signal_pept_1_Lys-AS"/>
</dbReference>
<dbReference type="PRINTS" id="PR00727">
    <property type="entry name" value="LEADERPTASE"/>
</dbReference>
<keyword evidence="12" id="KW-1185">Reference proteome</keyword>
<name>A0A1L8QPU9_9ENTE</name>
<evidence type="ECO:0000313" key="12">
    <source>
        <dbReference type="Proteomes" id="UP000182149"/>
    </source>
</evidence>
<comment type="catalytic activity">
    <reaction evidence="1 8">
        <text>Cleavage of hydrophobic, N-terminal signal or leader sequences from secreted and periplasmic proteins.</text>
        <dbReference type="EC" id="3.4.21.89"/>
    </reaction>
</comment>
<dbReference type="InterPro" id="IPR019758">
    <property type="entry name" value="Pept_S26A_signal_pept_1_CS"/>
</dbReference>
<dbReference type="GO" id="GO:0006465">
    <property type="term" value="P:signal peptide processing"/>
    <property type="evidence" value="ECO:0007669"/>
    <property type="project" value="InterPro"/>
</dbReference>
<evidence type="ECO:0000256" key="2">
    <source>
        <dbReference type="ARBA" id="ARBA00004401"/>
    </source>
</evidence>
<evidence type="ECO:0000256" key="7">
    <source>
        <dbReference type="PIRSR" id="PIRSR600223-1"/>
    </source>
</evidence>
<gene>
    <name evidence="11" type="ORF">RU93_GL000698</name>
</gene>
<evidence type="ECO:0000256" key="8">
    <source>
        <dbReference type="RuleBase" id="RU003993"/>
    </source>
</evidence>
<dbReference type="STRING" id="328396.RU93_GL000698"/>
<comment type="similarity">
    <text evidence="3 9">Belongs to the peptidase S26 family.</text>
</comment>
<dbReference type="GO" id="GO:0009003">
    <property type="term" value="F:signal peptidase activity"/>
    <property type="evidence" value="ECO:0007669"/>
    <property type="project" value="UniProtKB-EC"/>
</dbReference>
<dbReference type="RefSeq" id="WP_071875398.1">
    <property type="nucleotide sequence ID" value="NZ_JBHSHF010000005.1"/>
</dbReference>
<dbReference type="PANTHER" id="PTHR43390:SF1">
    <property type="entry name" value="CHLOROPLAST PROCESSING PEPTIDASE"/>
    <property type="match status" value="1"/>
</dbReference>
<feature type="domain" description="Peptidase S26" evidence="10">
    <location>
        <begin position="7"/>
        <end position="181"/>
    </location>
</feature>
<dbReference type="Proteomes" id="UP000182149">
    <property type="component" value="Unassembled WGS sequence"/>
</dbReference>
<dbReference type="GO" id="GO:0004252">
    <property type="term" value="F:serine-type endopeptidase activity"/>
    <property type="evidence" value="ECO:0007669"/>
    <property type="project" value="InterPro"/>
</dbReference>
<evidence type="ECO:0000313" key="11">
    <source>
        <dbReference type="EMBL" id="OJG09538.1"/>
    </source>
</evidence>
<dbReference type="EMBL" id="JXKD01000015">
    <property type="protein sequence ID" value="OJG09538.1"/>
    <property type="molecule type" value="Genomic_DNA"/>
</dbReference>
<dbReference type="InterPro" id="IPR036286">
    <property type="entry name" value="LexA/Signal_pep-like_sf"/>
</dbReference>
<evidence type="ECO:0000256" key="3">
    <source>
        <dbReference type="ARBA" id="ARBA00009370"/>
    </source>
</evidence>
<dbReference type="EC" id="3.4.21.89" evidence="4 8"/>
<proteinExistence type="inferred from homology"/>
<dbReference type="PANTHER" id="PTHR43390">
    <property type="entry name" value="SIGNAL PEPTIDASE I"/>
    <property type="match status" value="1"/>
</dbReference>
<keyword evidence="5 8" id="KW-0645">Protease</keyword>
<dbReference type="PROSITE" id="PS00761">
    <property type="entry name" value="SPASE_I_3"/>
    <property type="match status" value="1"/>
</dbReference>
<accession>A0A1L8QPU9</accession>
<dbReference type="Pfam" id="PF10502">
    <property type="entry name" value="Peptidase_S26"/>
    <property type="match status" value="1"/>
</dbReference>
<feature type="active site" evidence="7">
    <location>
        <position position="35"/>
    </location>
</feature>
<comment type="subcellular location">
    <subcellularLocation>
        <location evidence="2">Cell membrane</location>
        <topology evidence="2">Single-pass type II membrane protein</topology>
    </subcellularLocation>
    <subcellularLocation>
        <location evidence="9">Membrane</location>
        <topology evidence="9">Single-pass type II membrane protein</topology>
    </subcellularLocation>
</comment>
<dbReference type="CDD" id="cd06530">
    <property type="entry name" value="S26_SPase_I"/>
    <property type="match status" value="1"/>
</dbReference>
<dbReference type="OrthoDB" id="9802919at2"/>
<feature type="transmembrane region" description="Helical" evidence="8">
    <location>
        <begin position="7"/>
        <end position="25"/>
    </location>
</feature>
<dbReference type="Gene3D" id="2.10.109.10">
    <property type="entry name" value="Umud Fragment, subunit A"/>
    <property type="match status" value="1"/>
</dbReference>
<feature type="active site" evidence="7">
    <location>
        <position position="74"/>
    </location>
</feature>
<keyword evidence="8" id="KW-1133">Transmembrane helix</keyword>
<keyword evidence="8" id="KW-0812">Transmembrane</keyword>
<evidence type="ECO:0000256" key="9">
    <source>
        <dbReference type="RuleBase" id="RU362042"/>
    </source>
</evidence>
<evidence type="ECO:0000259" key="10">
    <source>
        <dbReference type="Pfam" id="PF10502"/>
    </source>
</evidence>
<reference evidence="11 12" key="1">
    <citation type="submission" date="2014-12" db="EMBL/GenBank/DDBJ databases">
        <title>Draft genome sequences of 29 type strains of Enterococci.</title>
        <authorList>
            <person name="Zhong Z."/>
            <person name="Sun Z."/>
            <person name="Liu W."/>
            <person name="Zhang W."/>
            <person name="Zhang H."/>
        </authorList>
    </citation>
    <scope>NUCLEOTIDE SEQUENCE [LARGE SCALE GENOMIC DNA]</scope>
    <source>
        <strain evidence="11 12">DSM 17690</strain>
    </source>
</reference>
<sequence>MKEFIKNWGAFLVIIAVFAIVRFYFVTPVSVKGHSMDPTLADGQKLLTLKTDSISRLDIITLQEPDDPDKLAVKRVIGLPGETVEMRNDQLTINGDPLEETYLAEFQALFAQDQLVETYSYNELFQEIAREATNFTDDFSVVVPEGYYFVLGDNRLVSKDSRSFGFVAQTAVEGKVIWRYWPIPDMSFF</sequence>
<keyword evidence="6 8" id="KW-0378">Hydrolase</keyword>
<dbReference type="InterPro" id="IPR019756">
    <property type="entry name" value="Pept_S26A_signal_pept_1_Ser-AS"/>
</dbReference>
<dbReference type="InterPro" id="IPR000223">
    <property type="entry name" value="Pept_S26A_signal_pept_1"/>
</dbReference>
<dbReference type="GO" id="GO:0005886">
    <property type="term" value="C:plasma membrane"/>
    <property type="evidence" value="ECO:0007669"/>
    <property type="project" value="UniProtKB-SubCell"/>
</dbReference>
<evidence type="ECO:0000256" key="6">
    <source>
        <dbReference type="ARBA" id="ARBA00022801"/>
    </source>
</evidence>
<dbReference type="SUPFAM" id="SSF51306">
    <property type="entry name" value="LexA/Signal peptidase"/>
    <property type="match status" value="1"/>
</dbReference>
<keyword evidence="8" id="KW-0472">Membrane</keyword>
<dbReference type="InterPro" id="IPR019533">
    <property type="entry name" value="Peptidase_S26"/>
</dbReference>